<evidence type="ECO:0000313" key="1">
    <source>
        <dbReference type="EMBL" id="KAL2040028.1"/>
    </source>
</evidence>
<accession>A0ABR4A9I6</accession>
<protein>
    <submittedName>
        <fullName evidence="1">Uncharacterized protein</fullName>
    </submittedName>
</protein>
<proteinExistence type="predicted"/>
<evidence type="ECO:0000313" key="2">
    <source>
        <dbReference type="Proteomes" id="UP001590950"/>
    </source>
</evidence>
<dbReference type="EMBL" id="JBEFKJ010000023">
    <property type="protein sequence ID" value="KAL2040028.1"/>
    <property type="molecule type" value="Genomic_DNA"/>
</dbReference>
<name>A0ABR4A9I6_9LECA</name>
<comment type="caution">
    <text evidence="1">The sequence shown here is derived from an EMBL/GenBank/DDBJ whole genome shotgun (WGS) entry which is preliminary data.</text>
</comment>
<gene>
    <name evidence="1" type="ORF">N7G274_007431</name>
</gene>
<reference evidence="1 2" key="1">
    <citation type="submission" date="2024-09" db="EMBL/GenBank/DDBJ databases">
        <title>Rethinking Asexuality: The Enigmatic Case of Functional Sexual Genes in Lepraria (Stereocaulaceae).</title>
        <authorList>
            <person name="Doellman M."/>
            <person name="Sun Y."/>
            <person name="Barcenas-Pena A."/>
            <person name="Lumbsch H.T."/>
            <person name="Grewe F."/>
        </authorList>
    </citation>
    <scope>NUCLEOTIDE SEQUENCE [LARGE SCALE GENOMIC DNA]</scope>
    <source>
        <strain evidence="1 2">Mercado 3170</strain>
    </source>
</reference>
<organism evidence="1 2">
    <name type="scientific">Stereocaulon virgatum</name>
    <dbReference type="NCBI Taxonomy" id="373712"/>
    <lineage>
        <taxon>Eukaryota</taxon>
        <taxon>Fungi</taxon>
        <taxon>Dikarya</taxon>
        <taxon>Ascomycota</taxon>
        <taxon>Pezizomycotina</taxon>
        <taxon>Lecanoromycetes</taxon>
        <taxon>OSLEUM clade</taxon>
        <taxon>Lecanoromycetidae</taxon>
        <taxon>Lecanorales</taxon>
        <taxon>Lecanorineae</taxon>
        <taxon>Stereocaulaceae</taxon>
        <taxon>Stereocaulon</taxon>
    </lineage>
</organism>
<dbReference type="Proteomes" id="UP001590950">
    <property type="component" value="Unassembled WGS sequence"/>
</dbReference>
<sequence length="172" mass="19150">MYRETVLNTCYRKTLNLSSTAWPEIPFTRQIRTTDPYDNCVLSVTNLGTRLGSATESYHVLLAISDRLAAFRDQPEASTVDEFDIVVVDILLAMRSQEDPTRELAIGALLVLDSLIWSNFARNIRSTIACNGVAYAKIKIDFLNDRPGAGNTSLSIKSQRHDGYMAPFAAED</sequence>
<keyword evidence="2" id="KW-1185">Reference proteome</keyword>